<evidence type="ECO:0000256" key="9">
    <source>
        <dbReference type="SAM" id="Phobius"/>
    </source>
</evidence>
<dbReference type="InterPro" id="IPR029063">
    <property type="entry name" value="SAM-dependent_MTases_sf"/>
</dbReference>
<dbReference type="PANTHER" id="PTHR30576:SF4">
    <property type="entry name" value="UNDECAPRENYL-PHOSPHATE GALACTOSE PHOSPHOTRANSFERASE"/>
    <property type="match status" value="1"/>
</dbReference>
<name>D5EMM8_CORAD</name>
<evidence type="ECO:0000256" key="6">
    <source>
        <dbReference type="ARBA" id="ARBA00022692"/>
    </source>
</evidence>
<dbReference type="STRING" id="583355.Caka_0409"/>
<dbReference type="RefSeq" id="WP_013042159.1">
    <property type="nucleotide sequence ID" value="NC_014008.1"/>
</dbReference>
<dbReference type="PANTHER" id="PTHR30576">
    <property type="entry name" value="COLANIC BIOSYNTHESIS UDP-GLUCOSE LIPID CARRIER TRANSFERASE"/>
    <property type="match status" value="1"/>
</dbReference>
<dbReference type="HOGENOM" id="CLU_024920_3_5_0"/>
<evidence type="ECO:0000256" key="3">
    <source>
        <dbReference type="ARBA" id="ARBA00006464"/>
    </source>
</evidence>
<evidence type="ECO:0000256" key="2">
    <source>
        <dbReference type="ARBA" id="ARBA00004236"/>
    </source>
</evidence>
<feature type="transmembrane region" description="Helical" evidence="9">
    <location>
        <begin position="73"/>
        <end position="93"/>
    </location>
</feature>
<keyword evidence="12" id="KW-1185">Reference proteome</keyword>
<sequence>MNASVAKHMRVSVAPDGWYFSTKLRIGLNFFNRLLTNSIVLLLADLTGLLLSFECASLARYFIMGEMMNPNWIFLLGGIWSLGAIAWGLLPGWGLSPVESLRRQVILTVASFGAIAALMFLSKSADNYSRFTVLLAFMLAIPLIPFVRMTARRMLIRYSLWGTPVAIYGGGNAGRYIIERLKAEPGHGYYPVCVFDDDETLQDKTVEGVPVRGTTQSVVQNVPIAILAITKIEGERIDELMQGPLSSYLRVMLIPNLVHTPSLWVTSRDLCGVPGLEMKNNLLDPTLRFIKRSFEVAVTWLTLPLWGPLFCLLYCAIWLDDRENPIYKQRRIGQFGMPFQTWKFRTMVMDADRVLEEHLRADPALREEWREHCKLRKDPRITRVGRFLRKTSLDEIPQLINVLKGDMSLIGPRPLPEYHYIQLPKSVQKLRERVKPGMTGLWQVSGRSDAGNEGMVRWDPYYVRNWSLWLDIVILVRTVRVVLLGSGAH</sequence>
<evidence type="ECO:0000256" key="4">
    <source>
        <dbReference type="ARBA" id="ARBA00022475"/>
    </source>
</evidence>
<evidence type="ECO:0000256" key="7">
    <source>
        <dbReference type="ARBA" id="ARBA00022989"/>
    </source>
</evidence>
<accession>D5EMM8</accession>
<dbReference type="GO" id="GO:0005886">
    <property type="term" value="C:plasma membrane"/>
    <property type="evidence" value="ECO:0007669"/>
    <property type="project" value="UniProtKB-SubCell"/>
</dbReference>
<feature type="domain" description="Bacterial sugar transferase" evidence="10">
    <location>
        <begin position="291"/>
        <end position="483"/>
    </location>
</feature>
<dbReference type="eggNOG" id="COG1086">
    <property type="taxonomic scope" value="Bacteria"/>
</dbReference>
<evidence type="ECO:0000256" key="8">
    <source>
        <dbReference type="ARBA" id="ARBA00023136"/>
    </source>
</evidence>
<dbReference type="InterPro" id="IPR017472">
    <property type="entry name" value="Undecaprenyl-P_galact_Ptfrase"/>
</dbReference>
<keyword evidence="8 9" id="KW-0472">Membrane</keyword>
<evidence type="ECO:0000256" key="5">
    <source>
        <dbReference type="ARBA" id="ARBA00022679"/>
    </source>
</evidence>
<dbReference type="GO" id="GO:0000271">
    <property type="term" value="P:polysaccharide biosynthetic process"/>
    <property type="evidence" value="ECO:0007669"/>
    <property type="project" value="InterPro"/>
</dbReference>
<evidence type="ECO:0000313" key="12">
    <source>
        <dbReference type="Proteomes" id="UP000000925"/>
    </source>
</evidence>
<gene>
    <name evidence="11" type="ordered locus">Caka_0409</name>
</gene>
<keyword evidence="5 11" id="KW-0808">Transferase</keyword>
<comment type="similarity">
    <text evidence="3">Belongs to the bacterial sugar transferase family.</text>
</comment>
<feature type="transmembrane region" description="Helical" evidence="9">
    <location>
        <begin position="297"/>
        <end position="319"/>
    </location>
</feature>
<dbReference type="InterPro" id="IPR017475">
    <property type="entry name" value="EPS_sugar_tfrase"/>
</dbReference>
<dbReference type="SUPFAM" id="SSF53335">
    <property type="entry name" value="S-adenosyl-L-methionine-dependent methyltransferases"/>
    <property type="match status" value="1"/>
</dbReference>
<feature type="transmembrane region" description="Helical" evidence="9">
    <location>
        <begin position="105"/>
        <end position="122"/>
    </location>
</feature>
<proteinExistence type="inferred from homology"/>
<dbReference type="AlphaFoldDB" id="D5EMM8"/>
<evidence type="ECO:0000313" key="11">
    <source>
        <dbReference type="EMBL" id="ADE53434.1"/>
    </source>
</evidence>
<dbReference type="Pfam" id="PF02397">
    <property type="entry name" value="Bac_transf"/>
    <property type="match status" value="1"/>
</dbReference>
<dbReference type="eggNOG" id="COG2148">
    <property type="taxonomic scope" value="Bacteria"/>
</dbReference>
<reference evidence="11 12" key="1">
    <citation type="journal article" date="2010" name="Stand. Genomic Sci.">
        <title>Complete genome sequence of Coraliomargarita akajimensis type strain (04OKA010-24).</title>
        <authorList>
            <person name="Mavromatis K."/>
            <person name="Abt B."/>
            <person name="Brambilla E."/>
            <person name="Lapidus A."/>
            <person name="Copeland A."/>
            <person name="Deshpande S."/>
            <person name="Nolan M."/>
            <person name="Lucas S."/>
            <person name="Tice H."/>
            <person name="Cheng J.F."/>
            <person name="Han C."/>
            <person name="Detter J.C."/>
            <person name="Woyke T."/>
            <person name="Goodwin L."/>
            <person name="Pitluck S."/>
            <person name="Held B."/>
            <person name="Brettin T."/>
            <person name="Tapia R."/>
            <person name="Ivanova N."/>
            <person name="Mikhailova N."/>
            <person name="Pati A."/>
            <person name="Liolios K."/>
            <person name="Chen A."/>
            <person name="Palaniappan K."/>
            <person name="Land M."/>
            <person name="Hauser L."/>
            <person name="Chang Y.J."/>
            <person name="Jeffries C.D."/>
            <person name="Rohde M."/>
            <person name="Goker M."/>
            <person name="Bristow J."/>
            <person name="Eisen J.A."/>
            <person name="Markowitz V."/>
            <person name="Hugenholtz P."/>
            <person name="Klenk H.P."/>
            <person name="Kyrpides N.C."/>
        </authorList>
    </citation>
    <scope>NUCLEOTIDE SEQUENCE [LARGE SCALE GENOMIC DNA]</scope>
    <source>
        <strain evidence="12">DSM 45221 / IAM 15411 / JCM 23193 / KCTC 12865</strain>
    </source>
</reference>
<keyword evidence="6 9" id="KW-0812">Transmembrane</keyword>
<dbReference type="InterPro" id="IPR003362">
    <property type="entry name" value="Bact_transf"/>
</dbReference>
<evidence type="ECO:0000256" key="1">
    <source>
        <dbReference type="ARBA" id="ARBA00004141"/>
    </source>
</evidence>
<dbReference type="EC" id="2.7.8.6" evidence="11"/>
<comment type="subcellular location">
    <subcellularLocation>
        <location evidence="2">Cell membrane</location>
    </subcellularLocation>
    <subcellularLocation>
        <location evidence="1">Membrane</location>
        <topology evidence="1">Multi-pass membrane protein</topology>
    </subcellularLocation>
</comment>
<evidence type="ECO:0000259" key="10">
    <source>
        <dbReference type="Pfam" id="PF02397"/>
    </source>
</evidence>
<dbReference type="Gene3D" id="3.40.50.720">
    <property type="entry name" value="NAD(P)-binding Rossmann-like Domain"/>
    <property type="match status" value="1"/>
</dbReference>
<keyword evidence="4" id="KW-1003">Cell membrane</keyword>
<dbReference type="NCBIfam" id="TIGR03025">
    <property type="entry name" value="EPS_sugtrans"/>
    <property type="match status" value="1"/>
</dbReference>
<dbReference type="Proteomes" id="UP000000925">
    <property type="component" value="Chromosome"/>
</dbReference>
<feature type="transmembrane region" description="Helical" evidence="9">
    <location>
        <begin position="128"/>
        <end position="147"/>
    </location>
</feature>
<protein>
    <submittedName>
        <fullName evidence="11">Undecaprenyl-phosphate galactose phosphotransferase, WbaP</fullName>
        <ecNumber evidence="11">2.7.8.6</ecNumber>
    </submittedName>
</protein>
<feature type="transmembrane region" description="Helical" evidence="9">
    <location>
        <begin position="34"/>
        <end position="53"/>
    </location>
</feature>
<dbReference type="NCBIfam" id="TIGR03022">
    <property type="entry name" value="WbaP_sugtrans"/>
    <property type="match status" value="1"/>
</dbReference>
<dbReference type="Pfam" id="PF13727">
    <property type="entry name" value="CoA_binding_3"/>
    <property type="match status" value="1"/>
</dbReference>
<keyword evidence="7 9" id="KW-1133">Transmembrane helix</keyword>
<dbReference type="GO" id="GO:0047360">
    <property type="term" value="F:undecaprenyl-phosphate galactose phosphotransferase activity"/>
    <property type="evidence" value="ECO:0007669"/>
    <property type="project" value="UniProtKB-EC"/>
</dbReference>
<organism evidence="11 12">
    <name type="scientific">Coraliomargarita akajimensis (strain DSM 45221 / IAM 15411 / JCM 23193 / KCTC 12865 / 04OKA010-24)</name>
    <dbReference type="NCBI Taxonomy" id="583355"/>
    <lineage>
        <taxon>Bacteria</taxon>
        <taxon>Pseudomonadati</taxon>
        <taxon>Verrucomicrobiota</taxon>
        <taxon>Opitutia</taxon>
        <taxon>Puniceicoccales</taxon>
        <taxon>Coraliomargaritaceae</taxon>
        <taxon>Coraliomargarita</taxon>
    </lineage>
</organism>
<dbReference type="EMBL" id="CP001998">
    <property type="protein sequence ID" value="ADE53434.1"/>
    <property type="molecule type" value="Genomic_DNA"/>
</dbReference>
<dbReference type="KEGG" id="caa:Caka_0409"/>